<keyword evidence="1" id="KW-1133">Transmembrane helix</keyword>
<dbReference type="PANTHER" id="PTHR40465">
    <property type="entry name" value="CHROMOSOME 1, WHOLE GENOME SHOTGUN SEQUENCE"/>
    <property type="match status" value="1"/>
</dbReference>
<keyword evidence="1" id="KW-0472">Membrane</keyword>
<name>A0AAD6TQ02_9AGAR</name>
<feature type="transmembrane region" description="Helical" evidence="1">
    <location>
        <begin position="156"/>
        <end position="178"/>
    </location>
</feature>
<protein>
    <recommendedName>
        <fullName evidence="2">DUF6534 domain-containing protein</fullName>
    </recommendedName>
</protein>
<dbReference type="AlphaFoldDB" id="A0AAD6TQ02"/>
<comment type="caution">
    <text evidence="3">The sequence shown here is derived from an EMBL/GenBank/DDBJ whole genome shotgun (WGS) entry which is preliminary data.</text>
</comment>
<accession>A0AAD6TQ02</accession>
<evidence type="ECO:0000313" key="3">
    <source>
        <dbReference type="EMBL" id="KAJ7075184.1"/>
    </source>
</evidence>
<feature type="transmembrane region" description="Helical" evidence="1">
    <location>
        <begin position="240"/>
        <end position="265"/>
    </location>
</feature>
<keyword evidence="1" id="KW-0812">Transmembrane</keyword>
<dbReference type="PANTHER" id="PTHR40465:SF1">
    <property type="entry name" value="DUF6534 DOMAIN-CONTAINING PROTEIN"/>
    <property type="match status" value="1"/>
</dbReference>
<dbReference type="Pfam" id="PF20152">
    <property type="entry name" value="DUF6534"/>
    <property type="match status" value="1"/>
</dbReference>
<keyword evidence="4" id="KW-1185">Reference proteome</keyword>
<proteinExistence type="predicted"/>
<feature type="transmembrane region" description="Helical" evidence="1">
    <location>
        <begin position="198"/>
        <end position="220"/>
    </location>
</feature>
<gene>
    <name evidence="3" type="ORF">B0H15DRAFT_40961</name>
</gene>
<evidence type="ECO:0000256" key="1">
    <source>
        <dbReference type="SAM" id="Phobius"/>
    </source>
</evidence>
<organism evidence="3 4">
    <name type="scientific">Mycena belliarum</name>
    <dbReference type="NCBI Taxonomy" id="1033014"/>
    <lineage>
        <taxon>Eukaryota</taxon>
        <taxon>Fungi</taxon>
        <taxon>Dikarya</taxon>
        <taxon>Basidiomycota</taxon>
        <taxon>Agaricomycotina</taxon>
        <taxon>Agaricomycetes</taxon>
        <taxon>Agaricomycetidae</taxon>
        <taxon>Agaricales</taxon>
        <taxon>Marasmiineae</taxon>
        <taxon>Mycenaceae</taxon>
        <taxon>Mycena</taxon>
    </lineage>
</organism>
<dbReference type="EMBL" id="JARJCN010000102">
    <property type="protein sequence ID" value="KAJ7075184.1"/>
    <property type="molecule type" value="Genomic_DNA"/>
</dbReference>
<feature type="transmembrane region" description="Helical" evidence="1">
    <location>
        <begin position="83"/>
        <end position="104"/>
    </location>
</feature>
<sequence>MSGTTAARHSRDLAFGNIYSDSKGPGAAIVYPAALMSVVEFGTTLAGAFEVGVLISYVLFGVTTLQTYIYFTRFADDRRALKYLVAVVWVLELAHTVCVGQALYAMTVTYYGHPDHLVRAPASLAVAMILASFVAPCVQSFFAHRIYRLSSGRYRWPIPVLCWVLSFVRLGATVATSVEAYESASIADFEESWAGLVLSVWVVGAVNDVLIAGTLVWLFARRRSEELPKRTRSLRMVDKLIVWTLETGVMTSIAAVLTMICFLTLKTNYVWLAWCVVTMRLFSNALLASLNSRVTLRAMTEGGHIPSSLRFSIAFVEGPVAADVEAQSKVSSV</sequence>
<evidence type="ECO:0000259" key="2">
    <source>
        <dbReference type="Pfam" id="PF20152"/>
    </source>
</evidence>
<dbReference type="Proteomes" id="UP001222325">
    <property type="component" value="Unassembled WGS sequence"/>
</dbReference>
<feature type="transmembrane region" description="Helical" evidence="1">
    <location>
        <begin position="124"/>
        <end position="144"/>
    </location>
</feature>
<feature type="transmembrane region" description="Helical" evidence="1">
    <location>
        <begin position="45"/>
        <end position="71"/>
    </location>
</feature>
<feature type="transmembrane region" description="Helical" evidence="1">
    <location>
        <begin position="271"/>
        <end position="290"/>
    </location>
</feature>
<dbReference type="InterPro" id="IPR045339">
    <property type="entry name" value="DUF6534"/>
</dbReference>
<evidence type="ECO:0000313" key="4">
    <source>
        <dbReference type="Proteomes" id="UP001222325"/>
    </source>
</evidence>
<reference evidence="3" key="1">
    <citation type="submission" date="2023-03" db="EMBL/GenBank/DDBJ databases">
        <title>Massive genome expansion in bonnet fungi (Mycena s.s.) driven by repeated elements and novel gene families across ecological guilds.</title>
        <authorList>
            <consortium name="Lawrence Berkeley National Laboratory"/>
            <person name="Harder C.B."/>
            <person name="Miyauchi S."/>
            <person name="Viragh M."/>
            <person name="Kuo A."/>
            <person name="Thoen E."/>
            <person name="Andreopoulos B."/>
            <person name="Lu D."/>
            <person name="Skrede I."/>
            <person name="Drula E."/>
            <person name="Henrissat B."/>
            <person name="Morin E."/>
            <person name="Kohler A."/>
            <person name="Barry K."/>
            <person name="LaButti K."/>
            <person name="Morin E."/>
            <person name="Salamov A."/>
            <person name="Lipzen A."/>
            <person name="Mereny Z."/>
            <person name="Hegedus B."/>
            <person name="Baldrian P."/>
            <person name="Stursova M."/>
            <person name="Weitz H."/>
            <person name="Taylor A."/>
            <person name="Grigoriev I.V."/>
            <person name="Nagy L.G."/>
            <person name="Martin F."/>
            <person name="Kauserud H."/>
        </authorList>
    </citation>
    <scope>NUCLEOTIDE SEQUENCE</scope>
    <source>
        <strain evidence="3">CBHHK173m</strain>
    </source>
</reference>
<feature type="domain" description="DUF6534" evidence="2">
    <location>
        <begin position="205"/>
        <end position="294"/>
    </location>
</feature>